<gene>
    <name evidence="1" type="ORF">JYU29_07355</name>
</gene>
<dbReference type="RefSeq" id="WP_213984018.1">
    <property type="nucleotide sequence ID" value="NZ_JAFMNX010000001.1"/>
</dbReference>
<name>A0ABS5RU37_9HYPH</name>
<protein>
    <submittedName>
        <fullName evidence="1">DUF3572 domain-containing protein</fullName>
    </submittedName>
</protein>
<proteinExistence type="predicted"/>
<comment type="caution">
    <text evidence="1">The sequence shown here is derived from an EMBL/GenBank/DDBJ whole genome shotgun (WGS) entry which is preliminary data.</text>
</comment>
<sequence length="96" mass="10158">MTRDLSSAESVGVSALGFIAADPELLSRFLAITGIEPGQIRQAATEPGFLAGVLDFVLAHEPTLLAFAESNDLDPTAVLKARRSLPNGSDDYDRSI</sequence>
<evidence type="ECO:0000313" key="1">
    <source>
        <dbReference type="EMBL" id="MBS9720499.1"/>
    </source>
</evidence>
<reference evidence="1 2" key="1">
    <citation type="submission" date="2021-03" db="EMBL/GenBank/DDBJ databases">
        <title>Tianweitania aestuarii sp. nov., isolated from a tidal flat.</title>
        <authorList>
            <person name="Park S."/>
            <person name="Yoon J.-H."/>
        </authorList>
    </citation>
    <scope>NUCLEOTIDE SEQUENCE [LARGE SCALE GENOMIC DNA]</scope>
    <source>
        <strain evidence="1 2">BSSL-BM11</strain>
    </source>
</reference>
<dbReference type="InterPro" id="IPR021955">
    <property type="entry name" value="DUF3572"/>
</dbReference>
<organism evidence="1 2">
    <name type="scientific">Tianweitania aestuarii</name>
    <dbReference type="NCBI Taxonomy" id="2814886"/>
    <lineage>
        <taxon>Bacteria</taxon>
        <taxon>Pseudomonadati</taxon>
        <taxon>Pseudomonadota</taxon>
        <taxon>Alphaproteobacteria</taxon>
        <taxon>Hyphomicrobiales</taxon>
        <taxon>Phyllobacteriaceae</taxon>
        <taxon>Tianweitania</taxon>
    </lineage>
</organism>
<dbReference type="EMBL" id="JAFMNX010000001">
    <property type="protein sequence ID" value="MBS9720499.1"/>
    <property type="molecule type" value="Genomic_DNA"/>
</dbReference>
<evidence type="ECO:0000313" key="2">
    <source>
        <dbReference type="Proteomes" id="UP001297272"/>
    </source>
</evidence>
<accession>A0ABS5RU37</accession>
<dbReference type="Pfam" id="PF12096">
    <property type="entry name" value="DUF3572"/>
    <property type="match status" value="1"/>
</dbReference>
<dbReference type="Proteomes" id="UP001297272">
    <property type="component" value="Unassembled WGS sequence"/>
</dbReference>
<keyword evidence="2" id="KW-1185">Reference proteome</keyword>